<feature type="domain" description="Amino acid permease/ SLC12A" evidence="8">
    <location>
        <begin position="19"/>
        <end position="336"/>
    </location>
</feature>
<evidence type="ECO:0000256" key="2">
    <source>
        <dbReference type="ARBA" id="ARBA00022448"/>
    </source>
</evidence>
<evidence type="ECO:0000313" key="12">
    <source>
        <dbReference type="Proteomes" id="UP000654922"/>
    </source>
</evidence>
<dbReference type="InterPro" id="IPR050524">
    <property type="entry name" value="APC_YAT"/>
</dbReference>
<gene>
    <name evidence="9" type="ORF">CNMCM5623_001910</name>
    <name evidence="10" type="ORF">CNMCM7691_006461</name>
</gene>
<dbReference type="PANTHER" id="PTHR43341:SF9">
    <property type="entry name" value="DICARBOXYLIC AMINO ACID PERMEASE"/>
    <property type="match status" value="1"/>
</dbReference>
<dbReference type="AlphaFoldDB" id="A0A8H6QBN2"/>
<evidence type="ECO:0000313" key="11">
    <source>
        <dbReference type="Proteomes" id="UP000641853"/>
    </source>
</evidence>
<dbReference type="GO" id="GO:0015171">
    <property type="term" value="F:amino acid transmembrane transporter activity"/>
    <property type="evidence" value="ECO:0007669"/>
    <property type="project" value="TreeGrafter"/>
</dbReference>
<comment type="caution">
    <text evidence="9">The sequence shown here is derived from an EMBL/GenBank/DDBJ whole genome shotgun (WGS) entry which is preliminary data.</text>
</comment>
<dbReference type="Pfam" id="PF00324">
    <property type="entry name" value="AA_permease"/>
    <property type="match status" value="1"/>
</dbReference>
<feature type="transmembrane region" description="Helical" evidence="7">
    <location>
        <begin position="360"/>
        <end position="382"/>
    </location>
</feature>
<feature type="transmembrane region" description="Helical" evidence="7">
    <location>
        <begin position="243"/>
        <end position="263"/>
    </location>
</feature>
<name>A0A8H6QBN2_9EURO</name>
<dbReference type="Proteomes" id="UP000641853">
    <property type="component" value="Unassembled WGS sequence"/>
</dbReference>
<evidence type="ECO:0000259" key="8">
    <source>
        <dbReference type="Pfam" id="PF00324"/>
    </source>
</evidence>
<accession>A0A8H6QBN2</accession>
<feature type="transmembrane region" description="Helical" evidence="7">
    <location>
        <begin position="198"/>
        <end position="218"/>
    </location>
</feature>
<dbReference type="GO" id="GO:0016020">
    <property type="term" value="C:membrane"/>
    <property type="evidence" value="ECO:0007669"/>
    <property type="project" value="UniProtKB-SubCell"/>
</dbReference>
<dbReference type="EMBL" id="JACBAG010001925">
    <property type="protein sequence ID" value="KAF7175057.1"/>
    <property type="molecule type" value="Genomic_DNA"/>
</dbReference>
<dbReference type="PIRSF" id="PIRSF006060">
    <property type="entry name" value="AA_transporter"/>
    <property type="match status" value="1"/>
</dbReference>
<evidence type="ECO:0000256" key="5">
    <source>
        <dbReference type="ARBA" id="ARBA00022989"/>
    </source>
</evidence>
<protein>
    <recommendedName>
        <fullName evidence="8">Amino acid permease/ SLC12A domain-containing protein</fullName>
    </recommendedName>
</protein>
<proteinExistence type="predicted"/>
<organism evidence="9 12">
    <name type="scientific">Aspergillus felis</name>
    <dbReference type="NCBI Taxonomy" id="1287682"/>
    <lineage>
        <taxon>Eukaryota</taxon>
        <taxon>Fungi</taxon>
        <taxon>Dikarya</taxon>
        <taxon>Ascomycota</taxon>
        <taxon>Pezizomycotina</taxon>
        <taxon>Eurotiomycetes</taxon>
        <taxon>Eurotiomycetidae</taxon>
        <taxon>Eurotiales</taxon>
        <taxon>Aspergillaceae</taxon>
        <taxon>Aspergillus</taxon>
        <taxon>Aspergillus subgen. Fumigati</taxon>
    </lineage>
</organism>
<evidence type="ECO:0000313" key="9">
    <source>
        <dbReference type="EMBL" id="KAF7169102.1"/>
    </source>
</evidence>
<dbReference type="InterPro" id="IPR004840">
    <property type="entry name" value="Amino_acid_permease_CS"/>
</dbReference>
<feature type="transmembrane region" description="Helical" evidence="7">
    <location>
        <begin position="15"/>
        <end position="34"/>
    </location>
</feature>
<dbReference type="InterPro" id="IPR004841">
    <property type="entry name" value="AA-permease/SLC12A_dom"/>
</dbReference>
<evidence type="ECO:0000256" key="6">
    <source>
        <dbReference type="ARBA" id="ARBA00023136"/>
    </source>
</evidence>
<dbReference type="PROSITE" id="PS00218">
    <property type="entry name" value="AMINO_ACID_PERMEASE_1"/>
    <property type="match status" value="1"/>
</dbReference>
<sequence length="480" mass="52417">MSGHNQQIKLKQTLHGYQIFFIVLSAVIGTGVFSNNGAAMAIAGPWGLLLSILIMSLIAIAVSESIGELTQEFPVSNAIVTYVGAFVDPDFGWVIGLAYWYAYAASFAVQNAAVAELATYWELSRTWQILAFYFLAPVLFFWLNMTGVFYYGIVETVGGVLKLCFIFGVSIYFYVLSGQEQLGGSDGSISDGFQNKPPMFLTHAQAVCYAIPLVAYSFQGIELVSMTAFEARDDRALRWPARWTVYVVVLVYIMCTVGEVLTVKWTNDHLSPIPGAPQVNPRTIDERPPASNSVPVIAAWNAGHTKLAGFINGCLILSGLSAANTSLYASSRTLYGIVSSLPGFVRGGRSQMNFESMQPFPAWLGLIGCILIFCFSSATWWVSKVTFDKVATAYAAHVVLFILLIMLKLANGTLFKRWGVPLSPDKTELSQTLRGLSNDMLAEQPSDGLVALTISESSRRTVSLERRESAEGRDNGVLSE</sequence>
<keyword evidence="6 7" id="KW-0472">Membrane</keyword>
<keyword evidence="4" id="KW-0029">Amino-acid transport</keyword>
<evidence type="ECO:0000256" key="7">
    <source>
        <dbReference type="SAM" id="Phobius"/>
    </source>
</evidence>
<keyword evidence="5 7" id="KW-1133">Transmembrane helix</keyword>
<feature type="transmembrane region" description="Helical" evidence="7">
    <location>
        <begin position="46"/>
        <end position="66"/>
    </location>
</feature>
<evidence type="ECO:0000256" key="4">
    <source>
        <dbReference type="ARBA" id="ARBA00022970"/>
    </source>
</evidence>
<dbReference type="Gene3D" id="1.20.1740.10">
    <property type="entry name" value="Amino acid/polyamine transporter I"/>
    <property type="match status" value="1"/>
</dbReference>
<comment type="subcellular location">
    <subcellularLocation>
        <location evidence="1">Membrane</location>
        <topology evidence="1">Multi-pass membrane protein</topology>
    </subcellularLocation>
</comment>
<feature type="transmembrane region" description="Helical" evidence="7">
    <location>
        <begin position="394"/>
        <end position="410"/>
    </location>
</feature>
<evidence type="ECO:0000256" key="3">
    <source>
        <dbReference type="ARBA" id="ARBA00022692"/>
    </source>
</evidence>
<reference evidence="9" key="1">
    <citation type="submission" date="2020-06" db="EMBL/GenBank/DDBJ databases">
        <title>Draft genome sequences of strains closely related to Aspergillus parafelis and Aspergillus hiratsukae.</title>
        <authorList>
            <person name="Dos Santos R.A.C."/>
            <person name="Rivero-Menendez O."/>
            <person name="Steenwyk J.L."/>
            <person name="Mead M.E."/>
            <person name="Goldman G.H."/>
            <person name="Alastruey-Izquierdo A."/>
            <person name="Rokas A."/>
        </authorList>
    </citation>
    <scope>NUCLEOTIDE SEQUENCE</scope>
    <source>
        <strain evidence="9">CNM-CM5623</strain>
        <strain evidence="10">CNM-CM7691</strain>
    </source>
</reference>
<feature type="transmembrane region" description="Helical" evidence="7">
    <location>
        <begin position="159"/>
        <end position="177"/>
    </location>
</feature>
<keyword evidence="2" id="KW-0813">Transport</keyword>
<dbReference type="EMBL" id="JACBAE010001249">
    <property type="protein sequence ID" value="KAF7169102.1"/>
    <property type="molecule type" value="Genomic_DNA"/>
</dbReference>
<evidence type="ECO:0000256" key="1">
    <source>
        <dbReference type="ARBA" id="ARBA00004141"/>
    </source>
</evidence>
<feature type="transmembrane region" description="Helical" evidence="7">
    <location>
        <begin position="130"/>
        <end position="153"/>
    </location>
</feature>
<dbReference type="OrthoDB" id="3900342at2759"/>
<keyword evidence="11" id="KW-1185">Reference proteome</keyword>
<evidence type="ECO:0000313" key="10">
    <source>
        <dbReference type="EMBL" id="KAF7175057.1"/>
    </source>
</evidence>
<dbReference type="PANTHER" id="PTHR43341">
    <property type="entry name" value="AMINO ACID PERMEASE"/>
    <property type="match status" value="1"/>
</dbReference>
<dbReference type="Proteomes" id="UP000654922">
    <property type="component" value="Unassembled WGS sequence"/>
</dbReference>
<keyword evidence="3 7" id="KW-0812">Transmembrane</keyword>